<keyword evidence="5 7" id="KW-1133">Transmembrane helix</keyword>
<protein>
    <submittedName>
        <fullName evidence="8">Uncharacterized protein</fullName>
    </submittedName>
</protein>
<proteinExistence type="inferred from homology"/>
<organism evidence="8 9">
    <name type="scientific">Zingiber officinale</name>
    <name type="common">Ginger</name>
    <name type="synonym">Amomum zingiber</name>
    <dbReference type="NCBI Taxonomy" id="94328"/>
    <lineage>
        <taxon>Eukaryota</taxon>
        <taxon>Viridiplantae</taxon>
        <taxon>Streptophyta</taxon>
        <taxon>Embryophyta</taxon>
        <taxon>Tracheophyta</taxon>
        <taxon>Spermatophyta</taxon>
        <taxon>Magnoliopsida</taxon>
        <taxon>Liliopsida</taxon>
        <taxon>Zingiberales</taxon>
        <taxon>Zingiberaceae</taxon>
        <taxon>Zingiber</taxon>
    </lineage>
</organism>
<name>A0A8J5GZN2_ZINOF</name>
<dbReference type="GO" id="GO:0016020">
    <property type="term" value="C:membrane"/>
    <property type="evidence" value="ECO:0007669"/>
    <property type="project" value="UniProtKB-SubCell"/>
</dbReference>
<keyword evidence="9" id="KW-1185">Reference proteome</keyword>
<evidence type="ECO:0000256" key="1">
    <source>
        <dbReference type="ARBA" id="ARBA00004141"/>
    </source>
</evidence>
<dbReference type="Pfam" id="PF03169">
    <property type="entry name" value="OPT"/>
    <property type="match status" value="1"/>
</dbReference>
<evidence type="ECO:0000313" key="8">
    <source>
        <dbReference type="EMBL" id="KAG6512184.1"/>
    </source>
</evidence>
<keyword evidence="4 7" id="KW-0812">Transmembrane</keyword>
<evidence type="ECO:0000256" key="7">
    <source>
        <dbReference type="SAM" id="Phobius"/>
    </source>
</evidence>
<dbReference type="EMBL" id="JACMSC010000008">
    <property type="protein sequence ID" value="KAG6512184.1"/>
    <property type="molecule type" value="Genomic_DNA"/>
</dbReference>
<keyword evidence="3" id="KW-0813">Transport</keyword>
<dbReference type="GO" id="GO:0035673">
    <property type="term" value="F:oligopeptide transmembrane transporter activity"/>
    <property type="evidence" value="ECO:0007669"/>
    <property type="project" value="InterPro"/>
</dbReference>
<comment type="caution">
    <text evidence="8">The sequence shown here is derived from an EMBL/GenBank/DDBJ whole genome shotgun (WGS) entry which is preliminary data.</text>
</comment>
<keyword evidence="6 7" id="KW-0472">Membrane</keyword>
<gene>
    <name evidence="8" type="ORF">ZIOFF_030280</name>
</gene>
<dbReference type="InterPro" id="IPR004813">
    <property type="entry name" value="OPT"/>
</dbReference>
<accession>A0A8J5GZN2</accession>
<dbReference type="Proteomes" id="UP000734854">
    <property type="component" value="Unassembled WGS sequence"/>
</dbReference>
<dbReference type="AlphaFoldDB" id="A0A8J5GZN2"/>
<comment type="similarity">
    <text evidence="2">Belongs to the YSL (TC 2.A.67.2) family.</text>
</comment>
<sequence length="130" mass="14283">MEKTDIEVKQEEEERAPAPSVERVFDGVRVLARREQVTVRALVVSLGLSVMLSVIVMKLNLTTGIIPSLNVASGLLGFFFVKVWTKALERAGVLRVPWPSPAKRTPSSRPASLLPMASPSAVRYLSNKLK</sequence>
<comment type="subcellular location">
    <subcellularLocation>
        <location evidence="1">Membrane</location>
        <topology evidence="1">Multi-pass membrane protein</topology>
    </subcellularLocation>
</comment>
<evidence type="ECO:0000256" key="2">
    <source>
        <dbReference type="ARBA" id="ARBA00010276"/>
    </source>
</evidence>
<dbReference type="PANTHER" id="PTHR31645:SF76">
    <property type="entry name" value="METAL-NICOTIANAMINE TRANSPORTER YSL8-RELATED"/>
    <property type="match status" value="1"/>
</dbReference>
<dbReference type="PANTHER" id="PTHR31645">
    <property type="entry name" value="OLIGOPEPTIDE TRANSPORTER YGL114W-RELATED"/>
    <property type="match status" value="1"/>
</dbReference>
<evidence type="ECO:0000256" key="5">
    <source>
        <dbReference type="ARBA" id="ARBA00022989"/>
    </source>
</evidence>
<evidence type="ECO:0000256" key="3">
    <source>
        <dbReference type="ARBA" id="ARBA00022448"/>
    </source>
</evidence>
<evidence type="ECO:0000256" key="4">
    <source>
        <dbReference type="ARBA" id="ARBA00022692"/>
    </source>
</evidence>
<dbReference type="InterPro" id="IPR045035">
    <property type="entry name" value="YSL-like"/>
</dbReference>
<evidence type="ECO:0000256" key="6">
    <source>
        <dbReference type="ARBA" id="ARBA00023136"/>
    </source>
</evidence>
<feature type="transmembrane region" description="Helical" evidence="7">
    <location>
        <begin position="39"/>
        <end position="59"/>
    </location>
</feature>
<feature type="transmembrane region" description="Helical" evidence="7">
    <location>
        <begin position="65"/>
        <end position="85"/>
    </location>
</feature>
<reference evidence="8 9" key="1">
    <citation type="submission" date="2020-08" db="EMBL/GenBank/DDBJ databases">
        <title>Plant Genome Project.</title>
        <authorList>
            <person name="Zhang R.-G."/>
        </authorList>
    </citation>
    <scope>NUCLEOTIDE SEQUENCE [LARGE SCALE GENOMIC DNA]</scope>
    <source>
        <tissue evidence="8">Rhizome</tissue>
    </source>
</reference>
<evidence type="ECO:0000313" key="9">
    <source>
        <dbReference type="Proteomes" id="UP000734854"/>
    </source>
</evidence>